<reference evidence="1" key="1">
    <citation type="submission" date="2022-07" db="EMBL/GenBank/DDBJ databases">
        <title>Genome Sequence of Phlebia brevispora.</title>
        <authorList>
            <person name="Buettner E."/>
        </authorList>
    </citation>
    <scope>NUCLEOTIDE SEQUENCE</scope>
    <source>
        <strain evidence="1">MPL23</strain>
    </source>
</reference>
<dbReference type="Proteomes" id="UP001148662">
    <property type="component" value="Unassembled WGS sequence"/>
</dbReference>
<accession>A0ACC1SAA8</accession>
<sequence>MAFGGQLLLAIAVVISSPLSALSRPPSYDSAASSGCASGYALAAGAENATPGELVEYCAKPLVVRQALPVPAIPLPPIPSIAPASLPIPLTLPAPSAMTSPLSLPTSLLPPPPPVSSLLPAFPPESSLLPTLPPASSLLPALPPVSALSISLPPASDVLPSLPPASDLLPSLPPASDLLPSLPSANDLLPSLTLPSLPPLSSLVPSLPPLNSIVPSISLPPLGSILSELPSVPAGLLPSLPSLSPPPLPSITTSGNSTDNTNVAAIAGGTVGGLSALLLLLAGVTYWVIRRHRRNEVQNELLVSQIDVAEVGGAQEIEAPRNAMPYIQESTMREPWLDMQAVSHAAIGRYSPRDPYRRDAMYHPASEGSDHGP</sequence>
<keyword evidence="2" id="KW-1185">Reference proteome</keyword>
<organism evidence="1 2">
    <name type="scientific">Phlebia brevispora</name>
    <dbReference type="NCBI Taxonomy" id="194682"/>
    <lineage>
        <taxon>Eukaryota</taxon>
        <taxon>Fungi</taxon>
        <taxon>Dikarya</taxon>
        <taxon>Basidiomycota</taxon>
        <taxon>Agaricomycotina</taxon>
        <taxon>Agaricomycetes</taxon>
        <taxon>Polyporales</taxon>
        <taxon>Meruliaceae</taxon>
        <taxon>Phlebia</taxon>
    </lineage>
</organism>
<evidence type="ECO:0000313" key="1">
    <source>
        <dbReference type="EMBL" id="KAJ3535425.1"/>
    </source>
</evidence>
<gene>
    <name evidence="1" type="ORF">NM688_g6980</name>
</gene>
<name>A0ACC1SAA8_9APHY</name>
<protein>
    <submittedName>
        <fullName evidence="1">Uncharacterized protein</fullName>
    </submittedName>
</protein>
<comment type="caution">
    <text evidence="1">The sequence shown here is derived from an EMBL/GenBank/DDBJ whole genome shotgun (WGS) entry which is preliminary data.</text>
</comment>
<proteinExistence type="predicted"/>
<evidence type="ECO:0000313" key="2">
    <source>
        <dbReference type="Proteomes" id="UP001148662"/>
    </source>
</evidence>
<dbReference type="EMBL" id="JANHOG010001539">
    <property type="protein sequence ID" value="KAJ3535425.1"/>
    <property type="molecule type" value="Genomic_DNA"/>
</dbReference>